<dbReference type="PROSITE" id="PS51217">
    <property type="entry name" value="UVRD_HELICASE_CTER"/>
    <property type="match status" value="1"/>
</dbReference>
<evidence type="ECO:0000256" key="8">
    <source>
        <dbReference type="ARBA" id="ARBA00034617"/>
    </source>
</evidence>
<evidence type="ECO:0000256" key="12">
    <source>
        <dbReference type="PROSITE-ProRule" id="PRU00560"/>
    </source>
</evidence>
<comment type="catalytic activity">
    <reaction evidence="8">
        <text>Couples ATP hydrolysis with the unwinding of duplex DNA by translocating in the 3'-5' direction.</text>
        <dbReference type="EC" id="5.6.2.4"/>
    </reaction>
</comment>
<keyword evidence="16" id="KW-1185">Reference proteome</keyword>
<comment type="caution">
    <text evidence="15">The sequence shown here is derived from an EMBL/GenBank/DDBJ whole genome shotgun (WGS) entry which is preliminary data.</text>
</comment>
<evidence type="ECO:0000256" key="5">
    <source>
        <dbReference type="ARBA" id="ARBA00022840"/>
    </source>
</evidence>
<dbReference type="InterPro" id="IPR014016">
    <property type="entry name" value="UvrD-like_ATP-bd"/>
</dbReference>
<evidence type="ECO:0000256" key="1">
    <source>
        <dbReference type="ARBA" id="ARBA00009922"/>
    </source>
</evidence>
<evidence type="ECO:0000256" key="7">
    <source>
        <dbReference type="ARBA" id="ARBA00023235"/>
    </source>
</evidence>
<dbReference type="Pfam" id="PF00580">
    <property type="entry name" value="UvrD-helicase"/>
    <property type="match status" value="1"/>
</dbReference>
<name>A0A292YG95_9BACT</name>
<accession>A0A292YG95</accession>
<keyword evidence="6" id="KW-0238">DNA-binding</keyword>
<dbReference type="CDD" id="cd17932">
    <property type="entry name" value="DEXQc_UvrD"/>
    <property type="match status" value="1"/>
</dbReference>
<keyword evidence="2 12" id="KW-0547">Nucleotide-binding</keyword>
<feature type="binding site" evidence="12">
    <location>
        <begin position="27"/>
        <end position="34"/>
    </location>
    <ligand>
        <name>ATP</name>
        <dbReference type="ChEBI" id="CHEBI:30616"/>
    </ligand>
</feature>
<feature type="domain" description="UvrD-like helicase C-terminal" evidence="14">
    <location>
        <begin position="278"/>
        <end position="599"/>
    </location>
</feature>
<feature type="domain" description="UvrD-like helicase ATP-binding" evidence="13">
    <location>
        <begin position="6"/>
        <end position="277"/>
    </location>
</feature>
<organism evidence="15 16">
    <name type="scientific">Lebetimonas natsushimae</name>
    <dbReference type="NCBI Taxonomy" id="1936991"/>
    <lineage>
        <taxon>Bacteria</taxon>
        <taxon>Pseudomonadati</taxon>
        <taxon>Campylobacterota</taxon>
        <taxon>Epsilonproteobacteria</taxon>
        <taxon>Nautiliales</taxon>
        <taxon>Nautiliaceae</taxon>
        <taxon>Lebetimonas</taxon>
    </lineage>
</organism>
<dbReference type="EMBL" id="BDME01000006">
    <property type="protein sequence ID" value="GAX88081.1"/>
    <property type="molecule type" value="Genomic_DNA"/>
</dbReference>
<evidence type="ECO:0000259" key="14">
    <source>
        <dbReference type="PROSITE" id="PS51217"/>
    </source>
</evidence>
<dbReference type="EC" id="5.6.2.4" evidence="9"/>
<dbReference type="InterPro" id="IPR027417">
    <property type="entry name" value="P-loop_NTPase"/>
</dbReference>
<dbReference type="GO" id="GO:0005829">
    <property type="term" value="C:cytosol"/>
    <property type="evidence" value="ECO:0007669"/>
    <property type="project" value="TreeGrafter"/>
</dbReference>
<evidence type="ECO:0000256" key="3">
    <source>
        <dbReference type="ARBA" id="ARBA00022801"/>
    </source>
</evidence>
<proteinExistence type="inferred from homology"/>
<dbReference type="GO" id="GO:0000725">
    <property type="term" value="P:recombinational repair"/>
    <property type="evidence" value="ECO:0007669"/>
    <property type="project" value="TreeGrafter"/>
</dbReference>
<dbReference type="PANTHER" id="PTHR11070">
    <property type="entry name" value="UVRD / RECB / PCRA DNA HELICASE FAMILY MEMBER"/>
    <property type="match status" value="1"/>
</dbReference>
<dbReference type="GO" id="GO:0003677">
    <property type="term" value="F:DNA binding"/>
    <property type="evidence" value="ECO:0007669"/>
    <property type="project" value="UniProtKB-KW"/>
</dbReference>
<dbReference type="GO" id="GO:0043138">
    <property type="term" value="F:3'-5' DNA helicase activity"/>
    <property type="evidence" value="ECO:0007669"/>
    <property type="project" value="UniProtKB-EC"/>
</dbReference>
<dbReference type="SUPFAM" id="SSF52540">
    <property type="entry name" value="P-loop containing nucleoside triphosphate hydrolases"/>
    <property type="match status" value="1"/>
</dbReference>
<dbReference type="Gene3D" id="3.40.50.300">
    <property type="entry name" value="P-loop containing nucleotide triphosphate hydrolases"/>
    <property type="match status" value="3"/>
</dbReference>
<dbReference type="AlphaFoldDB" id="A0A292YG95"/>
<dbReference type="InterPro" id="IPR013986">
    <property type="entry name" value="DExx_box_DNA_helicase_dom_sf"/>
</dbReference>
<keyword evidence="7" id="KW-0413">Isomerase</keyword>
<protein>
    <recommendedName>
        <fullName evidence="9">DNA 3'-5' helicase</fullName>
        <ecNumber evidence="9">5.6.2.4</ecNumber>
    </recommendedName>
    <alternativeName>
        <fullName evidence="10">DNA 3'-5' helicase II</fullName>
    </alternativeName>
</protein>
<comment type="catalytic activity">
    <reaction evidence="11">
        <text>ATP + H2O = ADP + phosphate + H(+)</text>
        <dbReference type="Rhea" id="RHEA:13065"/>
        <dbReference type="ChEBI" id="CHEBI:15377"/>
        <dbReference type="ChEBI" id="CHEBI:15378"/>
        <dbReference type="ChEBI" id="CHEBI:30616"/>
        <dbReference type="ChEBI" id="CHEBI:43474"/>
        <dbReference type="ChEBI" id="CHEBI:456216"/>
        <dbReference type="EC" id="5.6.2.4"/>
    </reaction>
</comment>
<comment type="similarity">
    <text evidence="1">Belongs to the helicase family. UvrD subfamily.</text>
</comment>
<dbReference type="GO" id="GO:0005524">
    <property type="term" value="F:ATP binding"/>
    <property type="evidence" value="ECO:0007669"/>
    <property type="project" value="UniProtKB-UniRule"/>
</dbReference>
<dbReference type="InterPro" id="IPR000212">
    <property type="entry name" value="DNA_helicase_UvrD/REP"/>
</dbReference>
<dbReference type="PANTHER" id="PTHR11070:SF2">
    <property type="entry name" value="ATP-DEPENDENT DNA HELICASE SRS2"/>
    <property type="match status" value="1"/>
</dbReference>
<dbReference type="Proteomes" id="UP000217944">
    <property type="component" value="Unassembled WGS sequence"/>
</dbReference>
<evidence type="ECO:0000313" key="15">
    <source>
        <dbReference type="EMBL" id="GAX88081.1"/>
    </source>
</evidence>
<dbReference type="Pfam" id="PF13361">
    <property type="entry name" value="UvrD_C"/>
    <property type="match status" value="1"/>
</dbReference>
<evidence type="ECO:0000256" key="10">
    <source>
        <dbReference type="ARBA" id="ARBA00034923"/>
    </source>
</evidence>
<gene>
    <name evidence="15" type="ORF">LNAT_P1376</name>
</gene>
<evidence type="ECO:0000259" key="13">
    <source>
        <dbReference type="PROSITE" id="PS51198"/>
    </source>
</evidence>
<dbReference type="InterPro" id="IPR014017">
    <property type="entry name" value="DNA_helicase_UvrD-like_C"/>
</dbReference>
<dbReference type="Gene3D" id="1.10.486.10">
    <property type="entry name" value="PCRA, domain 4"/>
    <property type="match status" value="2"/>
</dbReference>
<keyword evidence="3 12" id="KW-0378">Hydrolase</keyword>
<sequence length="675" mass="77795">MELPLSKLNEEQYAAATAELGHNLVIASAGTGKTSTIVGRIAYLLQNGIKPEQILLLTFTNKAANEMVERLSRFIPTAKEIEAGTFHAVSYRWLRKLNKNIVLKTPKDMKILFRSIYSKRDFNRILGEEKPYSANYLFELYSLFLNSNEKSLESFLEKKAPNQLEYVLVYESIFEEFEEVKKEHNLVDFDSLLIRMINKLKNGIDNPFVEVLVDEYQDTNPLQNEFIENVKKHLFCVGDYDQSIYAFNGADINIISTFDKRYKNSRVFTLKKNYRSYGEILAIANKVIANNPRIYPKSLEVTRGYSGEFPKVLIYNDTFEEYRDLANRIYTSTTPRDEIAVLFRNNSSADTIEAMLREKGIECKRKGGTSFFESREIKITLDILYFILNPKDIMSFVHIVEYAKGIGNSIATDLFEALMILGDGDVINGFLKPNLEKKVFVNKKTSYQLGLFDDFKELGSISRFKNLGFEDKFLENPILKHPKLSVEGAEFLYNFYLLLKRINILKNPHSIFNEVINSKVFEHITSNLAKERSRNKNGKIDMNLYEEKKEAIKRKVAILGNLLKNYSSLEKFINALVLGSSEMSEGKGVNLLTVHASKGLEFKEVYIVDLMEKRFPNIKLSKPAGGIEEERRLFYVAVTRAKDKLFFMLAKRDRIKNIEYEPSRFLIEAGYNINS</sequence>
<reference evidence="15 16" key="1">
    <citation type="journal article" date="2017" name="Syst. Appl. Microbiol.">
        <title>Lebetimonas natsushimae sp. nov., a novel strictly anaerobic, moderately thermophilic chemoautotroph isolated from a deep-sea hydrothermal vent polychaete nest in the Mid-Okinawa Trough.</title>
        <authorList>
            <person name="Nagata R."/>
            <person name="Takaki Y."/>
            <person name="Tame A."/>
            <person name="Nunoura T."/>
            <person name="Muto H."/>
            <person name="Mino S."/>
            <person name="Sawayama S."/>
            <person name="Takai K."/>
            <person name="Nakagawa S."/>
        </authorList>
    </citation>
    <scope>NUCLEOTIDE SEQUENCE [LARGE SCALE GENOMIC DNA]</scope>
    <source>
        <strain evidence="15 16">HS1857</strain>
    </source>
</reference>
<keyword evidence="4 12" id="KW-0347">Helicase</keyword>
<evidence type="ECO:0000256" key="4">
    <source>
        <dbReference type="ARBA" id="ARBA00022806"/>
    </source>
</evidence>
<evidence type="ECO:0000256" key="11">
    <source>
        <dbReference type="ARBA" id="ARBA00048988"/>
    </source>
</evidence>
<dbReference type="GO" id="GO:0033202">
    <property type="term" value="C:DNA helicase complex"/>
    <property type="evidence" value="ECO:0007669"/>
    <property type="project" value="TreeGrafter"/>
</dbReference>
<dbReference type="Gene3D" id="1.10.10.160">
    <property type="match status" value="1"/>
</dbReference>
<evidence type="ECO:0000256" key="9">
    <source>
        <dbReference type="ARBA" id="ARBA00034808"/>
    </source>
</evidence>
<keyword evidence="5 12" id="KW-0067">ATP-binding</keyword>
<evidence type="ECO:0000256" key="2">
    <source>
        <dbReference type="ARBA" id="ARBA00022741"/>
    </source>
</evidence>
<evidence type="ECO:0000256" key="6">
    <source>
        <dbReference type="ARBA" id="ARBA00023125"/>
    </source>
</evidence>
<evidence type="ECO:0000313" key="16">
    <source>
        <dbReference type="Proteomes" id="UP000217944"/>
    </source>
</evidence>
<dbReference type="GO" id="GO:0016887">
    <property type="term" value="F:ATP hydrolysis activity"/>
    <property type="evidence" value="ECO:0007669"/>
    <property type="project" value="RHEA"/>
</dbReference>
<dbReference type="PROSITE" id="PS51198">
    <property type="entry name" value="UVRD_HELICASE_ATP_BIND"/>
    <property type="match status" value="1"/>
</dbReference>